<accession>A0A4Y7KA08</accession>
<sequence length="259" mass="28974">MPPMAIKANNSITWKGVEAVAYADIVGEILILFAKSRVPNLIQGFLLHLTPPSQPLPVAVDDASLPSQPVTATSTPLSCDSFQMYCTTAIFNGYGRICSGIAGSGHIRFKSIRSEIDFKNITENNFAWFYTTAQEATDTSNGYADVESSDSFSLVLGLAKFDELPRIRCVEETTFRLNYLISGCRLRKQCYLINKKHDAEVRNKKVCKWPLSNLKYGLKMGKDRAARRHERWTCEKTEHEVPRVPEKGTMLVGVPSFVD</sequence>
<proteinExistence type="predicted"/>
<gene>
    <name evidence="1" type="ORF">C5167_032151</name>
</gene>
<protein>
    <submittedName>
        <fullName evidence="1">Uncharacterized protein</fullName>
    </submittedName>
</protein>
<name>A0A4Y7KA08_PAPSO</name>
<evidence type="ECO:0000313" key="2">
    <source>
        <dbReference type="Proteomes" id="UP000316621"/>
    </source>
</evidence>
<evidence type="ECO:0000313" key="1">
    <source>
        <dbReference type="EMBL" id="RZC69041.1"/>
    </source>
</evidence>
<reference evidence="1 2" key="1">
    <citation type="journal article" date="2018" name="Science">
        <title>The opium poppy genome and morphinan production.</title>
        <authorList>
            <person name="Guo L."/>
            <person name="Winzer T."/>
            <person name="Yang X."/>
            <person name="Li Y."/>
            <person name="Ning Z."/>
            <person name="He Z."/>
            <person name="Teodor R."/>
            <person name="Lu Y."/>
            <person name="Bowser T.A."/>
            <person name="Graham I.A."/>
            <person name="Ye K."/>
        </authorList>
    </citation>
    <scope>NUCLEOTIDE SEQUENCE [LARGE SCALE GENOMIC DNA]</scope>
    <source>
        <strain evidence="2">cv. HN1</strain>
        <tissue evidence="1">Leaves</tissue>
    </source>
</reference>
<keyword evidence="2" id="KW-1185">Reference proteome</keyword>
<dbReference type="EMBL" id="CM010721">
    <property type="protein sequence ID" value="RZC69041.1"/>
    <property type="molecule type" value="Genomic_DNA"/>
</dbReference>
<organism evidence="1 2">
    <name type="scientific">Papaver somniferum</name>
    <name type="common">Opium poppy</name>
    <dbReference type="NCBI Taxonomy" id="3469"/>
    <lineage>
        <taxon>Eukaryota</taxon>
        <taxon>Viridiplantae</taxon>
        <taxon>Streptophyta</taxon>
        <taxon>Embryophyta</taxon>
        <taxon>Tracheophyta</taxon>
        <taxon>Spermatophyta</taxon>
        <taxon>Magnoliopsida</taxon>
        <taxon>Ranunculales</taxon>
        <taxon>Papaveraceae</taxon>
        <taxon>Papaveroideae</taxon>
        <taxon>Papaver</taxon>
    </lineage>
</organism>
<dbReference type="Gramene" id="RZC69041">
    <property type="protein sequence ID" value="RZC69041"/>
    <property type="gene ID" value="C5167_032151"/>
</dbReference>
<dbReference type="Proteomes" id="UP000316621">
    <property type="component" value="Chromosome 7"/>
</dbReference>
<dbReference type="AlphaFoldDB" id="A0A4Y7KA08"/>